<evidence type="ECO:0000256" key="9">
    <source>
        <dbReference type="ARBA" id="ARBA00023136"/>
    </source>
</evidence>
<feature type="transmembrane region" description="Helical" evidence="11">
    <location>
        <begin position="1480"/>
        <end position="1501"/>
    </location>
</feature>
<dbReference type="Proteomes" id="UP000650424">
    <property type="component" value="Unassembled WGS sequence"/>
</dbReference>
<dbReference type="Pfam" id="PF07238">
    <property type="entry name" value="PilZ"/>
    <property type="match status" value="1"/>
</dbReference>
<dbReference type="RefSeq" id="WP_186950940.1">
    <property type="nucleotide sequence ID" value="NZ_JACOGF010000026.1"/>
</dbReference>
<comment type="caution">
    <text evidence="14">The sequence shown here is derived from an EMBL/GenBank/DDBJ whole genome shotgun (WGS) entry which is preliminary data.</text>
</comment>
<accession>A0ABR6ZZL8</accession>
<dbReference type="SUPFAM" id="SSF141371">
    <property type="entry name" value="PilZ domain-like"/>
    <property type="match status" value="1"/>
</dbReference>
<organism evidence="14 15">
    <name type="scientific">Undibacterium hunanense</name>
    <dbReference type="NCBI Taxonomy" id="2762292"/>
    <lineage>
        <taxon>Bacteria</taxon>
        <taxon>Pseudomonadati</taxon>
        <taxon>Pseudomonadota</taxon>
        <taxon>Betaproteobacteria</taxon>
        <taxon>Burkholderiales</taxon>
        <taxon>Oxalobacteraceae</taxon>
        <taxon>Undibacterium</taxon>
    </lineage>
</organism>
<keyword evidence="3 11" id="KW-0997">Cell inner membrane</keyword>
<evidence type="ECO:0000256" key="11">
    <source>
        <dbReference type="RuleBase" id="RU365020"/>
    </source>
</evidence>
<dbReference type="PANTHER" id="PTHR43867">
    <property type="entry name" value="CELLULOSE SYNTHASE CATALYTIC SUBUNIT A [UDP-FORMING]"/>
    <property type="match status" value="1"/>
</dbReference>
<evidence type="ECO:0000256" key="8">
    <source>
        <dbReference type="ARBA" id="ARBA00022989"/>
    </source>
</evidence>
<dbReference type="Gene3D" id="3.90.550.10">
    <property type="entry name" value="Spore Coat Polysaccharide Biosynthesis Protein SpsA, Chain A"/>
    <property type="match status" value="1"/>
</dbReference>
<evidence type="ECO:0000256" key="2">
    <source>
        <dbReference type="ARBA" id="ARBA00022475"/>
    </source>
</evidence>
<dbReference type="Pfam" id="PF00535">
    <property type="entry name" value="Glycos_transf_2"/>
    <property type="match status" value="1"/>
</dbReference>
<keyword evidence="7 11" id="KW-0135">Cellulose biosynthesis</keyword>
<evidence type="ECO:0000256" key="10">
    <source>
        <dbReference type="ARBA" id="ARBA00048682"/>
    </source>
</evidence>
<evidence type="ECO:0000256" key="4">
    <source>
        <dbReference type="ARBA" id="ARBA00022676"/>
    </source>
</evidence>
<comment type="function">
    <text evidence="11">Catalytic subunit of cellulose synthase. It polymerizes uridine 5'-diphosphate glucose to cellulose.</text>
</comment>
<keyword evidence="15" id="KW-1185">Reference proteome</keyword>
<feature type="transmembrane region" description="Helical" evidence="11">
    <location>
        <begin position="520"/>
        <end position="541"/>
    </location>
</feature>
<dbReference type="InterPro" id="IPR001173">
    <property type="entry name" value="Glyco_trans_2-like"/>
</dbReference>
<evidence type="ECO:0000256" key="7">
    <source>
        <dbReference type="ARBA" id="ARBA00022916"/>
    </source>
</evidence>
<keyword evidence="5 11" id="KW-0808">Transferase</keyword>
<evidence type="ECO:0000259" key="12">
    <source>
        <dbReference type="Pfam" id="PF00535"/>
    </source>
</evidence>
<dbReference type="InterPro" id="IPR018513">
    <property type="entry name" value="Cell_synthase_bac"/>
</dbReference>
<comment type="cofactor">
    <cofactor evidence="11">
        <name>Mg(2+)</name>
        <dbReference type="ChEBI" id="CHEBI:18420"/>
    </cofactor>
</comment>
<dbReference type="Gene3D" id="2.60.120.260">
    <property type="entry name" value="Galactose-binding domain-like"/>
    <property type="match status" value="2"/>
</dbReference>
<feature type="domain" description="Glycosyltransferase 2-like" evidence="12">
    <location>
        <begin position="158"/>
        <end position="327"/>
    </location>
</feature>
<comment type="pathway">
    <text evidence="11">Glycan metabolism; bacterial cellulose biosynthesis.</text>
</comment>
<dbReference type="NCBIfam" id="TIGR03030">
    <property type="entry name" value="CelA"/>
    <property type="match status" value="1"/>
</dbReference>
<reference evidence="14 15" key="1">
    <citation type="submission" date="2020-08" db="EMBL/GenBank/DDBJ databases">
        <title>Novel species isolated from subtropical streams in China.</title>
        <authorList>
            <person name="Lu H."/>
        </authorList>
    </citation>
    <scope>NUCLEOTIDE SEQUENCE [LARGE SCALE GENOMIC DNA]</scope>
    <source>
        <strain evidence="14 15">CY18W</strain>
    </source>
</reference>
<keyword evidence="9 11" id="KW-0472">Membrane</keyword>
<dbReference type="NCBIfam" id="NF008558">
    <property type="entry name" value="PRK11498.1"/>
    <property type="match status" value="1"/>
</dbReference>
<comment type="subcellular location">
    <subcellularLocation>
        <location evidence="1">Cell inner membrane</location>
        <topology evidence="1">Multi-pass membrane protein</topology>
    </subcellularLocation>
</comment>
<dbReference type="Pfam" id="PF03170">
    <property type="entry name" value="BcsB"/>
    <property type="match status" value="1"/>
</dbReference>
<dbReference type="NCBIfam" id="NF008323">
    <property type="entry name" value="PRK11114.1-1"/>
    <property type="match status" value="1"/>
</dbReference>
<keyword evidence="4 11" id="KW-0328">Glycosyltransferase</keyword>
<dbReference type="InterPro" id="IPR009875">
    <property type="entry name" value="PilZ_domain"/>
</dbReference>
<evidence type="ECO:0000256" key="1">
    <source>
        <dbReference type="ARBA" id="ARBA00004429"/>
    </source>
</evidence>
<keyword evidence="6 11" id="KW-0812">Transmembrane</keyword>
<dbReference type="SUPFAM" id="SSF53448">
    <property type="entry name" value="Nucleotide-diphospho-sugar transferases"/>
    <property type="match status" value="1"/>
</dbReference>
<dbReference type="InterPro" id="IPR029044">
    <property type="entry name" value="Nucleotide-diphossugar_trans"/>
</dbReference>
<gene>
    <name evidence="14" type="primary">bcsA</name>
    <name evidence="14" type="ORF">H8L32_26815</name>
</gene>
<name>A0ABR6ZZL8_9BURK</name>
<dbReference type="CDD" id="cd06421">
    <property type="entry name" value="CESA_CelA_like"/>
    <property type="match status" value="1"/>
</dbReference>
<evidence type="ECO:0000256" key="5">
    <source>
        <dbReference type="ARBA" id="ARBA00022679"/>
    </source>
</evidence>
<evidence type="ECO:0000313" key="15">
    <source>
        <dbReference type="Proteomes" id="UP000650424"/>
    </source>
</evidence>
<keyword evidence="11" id="KW-0973">c-di-GMP</keyword>
<feature type="domain" description="PilZ" evidence="13">
    <location>
        <begin position="575"/>
        <end position="670"/>
    </location>
</feature>
<evidence type="ECO:0000256" key="3">
    <source>
        <dbReference type="ARBA" id="ARBA00022519"/>
    </source>
</evidence>
<feature type="transmembrane region" description="Helical" evidence="11">
    <location>
        <begin position="54"/>
        <end position="71"/>
    </location>
</feature>
<protein>
    <recommendedName>
        <fullName evidence="11">Cellulose synthase catalytic subunit [UDP-forming]</fullName>
        <ecNumber evidence="11">2.4.1.12</ecNumber>
    </recommendedName>
</protein>
<evidence type="ECO:0000259" key="13">
    <source>
        <dbReference type="Pfam" id="PF07238"/>
    </source>
</evidence>
<dbReference type="EMBL" id="JACOGF010000026">
    <property type="protein sequence ID" value="MBC3921104.1"/>
    <property type="molecule type" value="Genomic_DNA"/>
</dbReference>
<sequence length="1516" mass="169055">MRSILNSRYLYGRLNDLGRTMVNWPGWEHKFSRFLALMVAVFLYWTSISIPLELPLQTLFSIVIFGTAMYLRRYTGTLISLVMVMFSISATSRYIYWRVTYTIGTENIVDLFFALVLIMAEVYAWLVLLLGYLQTAWPLKRKPVMMPTDTSSWPTIDLFIPSYNEDLAVVKPTVLAAMGIDWPKDKLNIIILDDGRRPAFAEFAASVGVQCFTRADNNHAKAGNINAALKRTTGEFVAIFDCDHMPTRSFLQYTMGWFLVDPKLAMVQTPHHFLSPDPFERNLQTFRNVPNEGELFYGLIQDGNDLWNATFFCGSCAILRRTYLEEVGGIAVETVTEDAHTALKMQRRGYNTAYLALPQAAGLATESLSAHVGQRIRWARGMAQIFRTDNPLLGKGLSFGQRLCYSNAMLHFFYGLPRMVFLLAPLSYLFFEVHIIKASALSIAAYSLPHLLHANLTNSRIQGAHRHSFWAEVYEATLAWYIFRPTLVALINPKLGKFNVTAKGGLVEQEHFDWTISKPYLIMLGMNVLGFFVGFGRALWWNSYELDTVILNMLWTIYNLVILGATLAVATESKQVRRTHRVRAVLNATLRLNNGHSIVCQTEDFSMGGMSFRVPDGFNMEKDEELAISLYGTNGESVFPAKTVFFKGNLLSVQFAPLDMQQEMDLINCTIGRADVWLSWSNDRDVDHPLTGLKEIAFHSMRGFSRFGTSIKQYIGEKTEHMNKMNEVPIVKSIAKSIRTKLSRKGSTTALAILCGLAGVMHNDDVLAKSKRASSASAEAAATSTEKVAIDDLVQPIVAPTGQKTYNISLKDMVGVGSSIELRGTEGERSFPFTVRSDEVITSAKIRYGIAYSPALLPDLSHIQVLVNNELVSVVPLPRETSKGIVREDVIDPRYFADFNQLSFKLIGHYTRDCEDPYHSSLWAKVSHTSNLELTVSPLTLANDLGMLPAPFFDRRDNKLLELPFVMPATPSLDILRNAGVVASWFGHLSSYRGARFPIEANTLPIGNAVVFATANEAPAGIKLPAITGPTLAIIPNPGNVKAKLLLVLGRDAGELKIAVQALTMGQLALSGDSAVIKNLKEIDARKAYDAPKWLPTDRPVKFGELAAPPALRVSGLTPDLIKVNLRVAPDLFTWQKEGVPIDLRYRFTPRPTVDKSTLNIGINDEFVRSLPLSGGQVEKGKIKESVMLFFKDGQRSAQEDIQVPTFRIGAENQLQFHFYYDYPKQGACKDVYLDNVRSAVDPDSTIDFSNMPHYAAMPNLAYMANAGFPFTRMADLSQTAIVLPDRPNAQEMELFLNVMGRMGESTGYPVLNNTLIRGGDADKHGDKDFLLIGTSGNLPLLKQWSKYMPMSMDENGNRLQIPTGFLRLLYRWAGRDLDNVERHAGEMLARTGNSFGAMMQFESPLSSGRNVVVMTAGDSASLADLSTGLNKADLRSRFQGDLVLIKGERVSNVQIGDTYYSGSLPLWTWIKWNLSSQPLLMIIFLMLASLIAATMLFRFLRKQAASRLALSDKKK</sequence>
<dbReference type="Gene3D" id="2.40.10.220">
    <property type="entry name" value="predicted glycosyltransferase like domains"/>
    <property type="match status" value="1"/>
</dbReference>
<keyword evidence="2 11" id="KW-1003">Cell membrane</keyword>
<evidence type="ECO:0000256" key="6">
    <source>
        <dbReference type="ARBA" id="ARBA00022692"/>
    </source>
</evidence>
<feature type="transmembrane region" description="Helical" evidence="11">
    <location>
        <begin position="108"/>
        <end position="133"/>
    </location>
</feature>
<dbReference type="InterPro" id="IPR050321">
    <property type="entry name" value="Glycosyltr_2/OpgH_subfam"/>
</dbReference>
<dbReference type="PANTHER" id="PTHR43867:SF2">
    <property type="entry name" value="CELLULOSE SYNTHASE CATALYTIC SUBUNIT A [UDP-FORMING]"/>
    <property type="match status" value="1"/>
</dbReference>
<dbReference type="InterPro" id="IPR003919">
    <property type="entry name" value="Cell_synth_A"/>
</dbReference>
<feature type="transmembrane region" description="Helical" evidence="11">
    <location>
        <begin position="78"/>
        <end position="96"/>
    </location>
</feature>
<dbReference type="EC" id="2.4.1.12" evidence="11"/>
<feature type="transmembrane region" description="Helical" evidence="11">
    <location>
        <begin position="553"/>
        <end position="571"/>
    </location>
</feature>
<feature type="transmembrane region" description="Helical" evidence="11">
    <location>
        <begin position="31"/>
        <end position="48"/>
    </location>
</feature>
<comment type="catalytic activity">
    <reaction evidence="10 11">
        <text>[(1-&gt;4)-beta-D-glucosyl](n) + UDP-alpha-D-glucose = [(1-&gt;4)-beta-D-glucosyl](n+1) + UDP + H(+)</text>
        <dbReference type="Rhea" id="RHEA:19929"/>
        <dbReference type="Rhea" id="RHEA-COMP:10033"/>
        <dbReference type="Rhea" id="RHEA-COMP:10034"/>
        <dbReference type="ChEBI" id="CHEBI:15378"/>
        <dbReference type="ChEBI" id="CHEBI:18246"/>
        <dbReference type="ChEBI" id="CHEBI:58223"/>
        <dbReference type="ChEBI" id="CHEBI:58885"/>
        <dbReference type="EC" id="2.4.1.12"/>
    </reaction>
</comment>
<dbReference type="PRINTS" id="PR01439">
    <property type="entry name" value="CELLSNTHASEA"/>
</dbReference>
<dbReference type="GO" id="GO:0016760">
    <property type="term" value="F:cellulose synthase (UDP-forming) activity"/>
    <property type="evidence" value="ECO:0007669"/>
    <property type="project" value="UniProtKB-EC"/>
</dbReference>
<proteinExistence type="predicted"/>
<evidence type="ECO:0000313" key="14">
    <source>
        <dbReference type="EMBL" id="MBC3921104.1"/>
    </source>
</evidence>
<keyword evidence="8 11" id="KW-1133">Transmembrane helix</keyword>